<gene>
    <name evidence="1" type="ORF">KHQ06_06600</name>
</gene>
<sequence length="152" mass="15327">MAFVVVSPGAVLTPMGMDKSGDLAVGKDTANLKVSGWAARSGYPDTVISAVDEILIGSSGAGIARCKATLTVAWSPGAGGGGFHISLMQNSTEIKGADFASGATFVALTDTPITVQPGDRLWLAVTNTTTSIWGVTATLKGGSGTYVTFDAV</sequence>
<proteinExistence type="predicted"/>
<reference evidence="1 2" key="1">
    <citation type="submission" date="2021-04" db="EMBL/GenBank/DDBJ databases">
        <title>Nocardia tengchongensis.</title>
        <authorList>
            <person name="Zhuang k."/>
            <person name="Ran Y."/>
            <person name="Li W."/>
        </authorList>
    </citation>
    <scope>NUCLEOTIDE SEQUENCE [LARGE SCALE GENOMIC DNA]</scope>
    <source>
        <strain evidence="1 2">CFH S0057</strain>
    </source>
</reference>
<dbReference type="RefSeq" id="WP_213558762.1">
    <property type="nucleotide sequence ID" value="NZ_JBHZDI010000013.1"/>
</dbReference>
<organism evidence="1 2">
    <name type="scientific">Nocardia tengchongensis</name>
    <dbReference type="NCBI Taxonomy" id="2055889"/>
    <lineage>
        <taxon>Bacteria</taxon>
        <taxon>Bacillati</taxon>
        <taxon>Actinomycetota</taxon>
        <taxon>Actinomycetes</taxon>
        <taxon>Mycobacteriales</taxon>
        <taxon>Nocardiaceae</taxon>
        <taxon>Nocardia</taxon>
    </lineage>
</organism>
<dbReference type="Proteomes" id="UP000683310">
    <property type="component" value="Chromosome"/>
</dbReference>
<evidence type="ECO:0000313" key="2">
    <source>
        <dbReference type="Proteomes" id="UP000683310"/>
    </source>
</evidence>
<evidence type="ECO:0000313" key="1">
    <source>
        <dbReference type="EMBL" id="QVI22683.1"/>
    </source>
</evidence>
<keyword evidence="2" id="KW-1185">Reference proteome</keyword>
<name>A0ABX8CRW6_9NOCA</name>
<accession>A0ABX8CRW6</accession>
<protein>
    <submittedName>
        <fullName evidence="1">Uncharacterized protein</fullName>
    </submittedName>
</protein>
<dbReference type="EMBL" id="CP074371">
    <property type="protein sequence ID" value="QVI22683.1"/>
    <property type="molecule type" value="Genomic_DNA"/>
</dbReference>